<dbReference type="InterPro" id="IPR006315">
    <property type="entry name" value="OM_autotransptr_brl_dom"/>
</dbReference>
<reference evidence="3" key="1">
    <citation type="journal article" date="2022" name="Microbiol. Spectr.">
        <title>An Nuclear Magnetic Resonance Fingerprint Matching Approach for the Identification and Structural Re-Evaluation of Pseudomonas Lipopeptides.</title>
        <authorList>
            <person name="De Roo V."/>
            <person name="Verleysen Y."/>
            <person name="Kovacs B."/>
            <person name="De Vleeschouwer M."/>
            <person name="Muangkaew P."/>
            <person name="Girard L."/>
            <person name="Hofte M."/>
            <person name="De Mot R."/>
            <person name="Madder A."/>
            <person name="Geudens N."/>
            <person name="Martins J.C."/>
        </authorList>
    </citation>
    <scope>NUCLEOTIDE SEQUENCE</scope>
    <source>
        <strain evidence="3">COR51</strain>
    </source>
</reference>
<dbReference type="RefSeq" id="WP_050704880.1">
    <property type="nucleotide sequence ID" value="NZ_JAOSLA010000003.1"/>
</dbReference>
<evidence type="ECO:0000313" key="3">
    <source>
        <dbReference type="EMBL" id="MCU7237187.1"/>
    </source>
</evidence>
<feature type="signal peptide" evidence="1">
    <location>
        <begin position="1"/>
        <end position="27"/>
    </location>
</feature>
<comment type="caution">
    <text evidence="3">The sequence shown here is derived from an EMBL/GenBank/DDBJ whole genome shotgun (WGS) entry which is preliminary data.</text>
</comment>
<reference evidence="3" key="2">
    <citation type="submission" date="2022-09" db="EMBL/GenBank/DDBJ databases">
        <authorList>
            <person name="Cesa-Luna C."/>
            <person name="Girard L."/>
            <person name="Lood C."/>
            <person name="Hofte M."/>
            <person name="De Mot R."/>
        </authorList>
    </citation>
    <scope>NUCLEOTIDE SEQUENCE</scope>
    <source>
        <strain evidence="3">COR51</strain>
    </source>
</reference>
<name>A0ABT2V6S4_9PSED</name>
<accession>A0ABT2V6S4</accession>
<dbReference type="Pfam" id="PF03797">
    <property type="entry name" value="Autotransporter"/>
    <property type="match status" value="1"/>
</dbReference>
<dbReference type="Gene3D" id="2.40.128.130">
    <property type="entry name" value="Autotransporter beta-domain"/>
    <property type="match status" value="1"/>
</dbReference>
<dbReference type="NCBIfam" id="TIGR01414">
    <property type="entry name" value="autotrans_barl"/>
    <property type="match status" value="1"/>
</dbReference>
<dbReference type="SUPFAM" id="SSF103515">
    <property type="entry name" value="Autotransporter"/>
    <property type="match status" value="1"/>
</dbReference>
<keyword evidence="4" id="KW-1185">Reference proteome</keyword>
<dbReference type="PROSITE" id="PS51208">
    <property type="entry name" value="AUTOTRANSPORTER"/>
    <property type="match status" value="1"/>
</dbReference>
<feature type="domain" description="Autotransporter" evidence="2">
    <location>
        <begin position="723"/>
        <end position="999"/>
    </location>
</feature>
<feature type="chain" id="PRO_5046546894" evidence="1">
    <location>
        <begin position="28"/>
        <end position="999"/>
    </location>
</feature>
<reference evidence="3" key="3">
    <citation type="journal article" date="2023" name="mSystems">
        <title>Charting the Lipopeptidome of Nonpathogenic Pseudomonas.</title>
        <authorList>
            <person name="Cesa-Luna C."/>
            <person name="Geudens N."/>
            <person name="Girard L."/>
            <person name="De Roo V."/>
            <person name="Maklad H.R."/>
            <person name="Martins J.C."/>
            <person name="Hofte M."/>
            <person name="De Mot R."/>
        </authorList>
    </citation>
    <scope>NUCLEOTIDE SEQUENCE</scope>
    <source>
        <strain evidence="3">COR51</strain>
    </source>
</reference>
<sequence>MHRSRKNRLALQIALVVSSGTSLHAQGAEYFIDTATYFTQELGSTDRLNVGSAGSVIVTTGPAVTLNNRNYVPSVWVDNAGTITSTVARAIDTLDLPDTGGHYHINNHAGGLIQGNGDAIRINNTTSYGSLDIVNSGTISSAFGQGINLDAMVGSSYYTTYVTNARGGVIRAYAADGMTTGSNARIDNFGEISSDGFDGVNLRAATGTYVTNHGQIDGGRHGVNADANGTLSTFGTVIGRNDAGFNSSGDSNVFNYGGLIVGGANGAQAYGDGDGVRIAGIGEVSNSGTIRGEGAAGLDRNGLANTSEGVVLGGGRLVNGPDALIVGADNGVTIGSARNRDGAALGGTWVSNVGTIQGLNGHGVKFVGAFDDRLVNDGLIRGNNGLALDLGGGNDLLQVSTRGRFEGLVDGGGGHDTVELGRKYDWSGSGSFGNSRNFESLQVLGGTWTVTSQGDFSDTSRVFDYAHLVNQGALSGTVDVDQLGTYAGGGSVGHLNVNGTLYSKPEGATRVIGNLTLGNQATVDIGVNPEGSSGTLRVGGTAYLNDASLRITPNFGDTPWPWHSHYTLLEAGQVVGRFAQVQDTYYAFLTPELSYTDTRVNMTLTRNDVEMTEYATTPNSQRLAESIRPNYNWWESDPNTPVYGALLYASPATASSALEQLAGSGNANLGAAILGSSAQVGTSMLAAMYQMGSGAGLALALDPVQAPSVAATGVPSELRNLNDPHARGRVWLQGIGGYGKLDGAHGSAGLEQRTQGTLLGVDWALDDTWRLGVLGGYSKTRLDSGADEGTLDSWHAGLYALRQSGPLALRLGAAYSRHDGDSKRRIEFERFSERPKGDYDADSQQAFVELGYNLGSGRLNVEPFANLGYQRYHRDSYREKGGIAALDVDGQSQDNFSSTFGVRLAHLSQLDNGISLTPRASLGWRHVYGGVDSEVRQAFVSGGSAFSVEGTALDRDSLMLEAGVGIGLSARHSLNLGYSGELGSDSRNQALTAQWQMMF</sequence>
<organism evidence="3 4">
    <name type="scientific">Pseudomonas peradeniyensis</name>
    <dbReference type="NCBI Taxonomy" id="2745488"/>
    <lineage>
        <taxon>Bacteria</taxon>
        <taxon>Pseudomonadati</taxon>
        <taxon>Pseudomonadota</taxon>
        <taxon>Gammaproteobacteria</taxon>
        <taxon>Pseudomonadales</taxon>
        <taxon>Pseudomonadaceae</taxon>
        <taxon>Pseudomonas</taxon>
    </lineage>
</organism>
<keyword evidence="1" id="KW-0732">Signal</keyword>
<dbReference type="InterPro" id="IPR036709">
    <property type="entry name" value="Autotransporte_beta_dom_sf"/>
</dbReference>
<evidence type="ECO:0000256" key="1">
    <source>
        <dbReference type="SAM" id="SignalP"/>
    </source>
</evidence>
<proteinExistence type="predicted"/>
<evidence type="ECO:0000313" key="4">
    <source>
        <dbReference type="Proteomes" id="UP001139994"/>
    </source>
</evidence>
<protein>
    <submittedName>
        <fullName evidence="3">Autotransporter outer membrane beta-barrel domain-containing protein</fullName>
    </submittedName>
</protein>
<dbReference type="InterPro" id="IPR005546">
    <property type="entry name" value="Autotransporte_beta"/>
</dbReference>
<dbReference type="EMBL" id="JAOSLA010000003">
    <property type="protein sequence ID" value="MCU7237187.1"/>
    <property type="molecule type" value="Genomic_DNA"/>
</dbReference>
<dbReference type="SMART" id="SM00869">
    <property type="entry name" value="Autotransporter"/>
    <property type="match status" value="1"/>
</dbReference>
<evidence type="ECO:0000259" key="2">
    <source>
        <dbReference type="PROSITE" id="PS51208"/>
    </source>
</evidence>
<dbReference type="Proteomes" id="UP001139994">
    <property type="component" value="Unassembled WGS sequence"/>
</dbReference>
<gene>
    <name evidence="3" type="ORF">OC929_03920</name>
</gene>